<evidence type="ECO:0000313" key="3">
    <source>
        <dbReference type="Proteomes" id="UP000610303"/>
    </source>
</evidence>
<feature type="region of interest" description="Disordered" evidence="1">
    <location>
        <begin position="38"/>
        <end position="91"/>
    </location>
</feature>
<dbReference type="EMBL" id="BMRJ01000001">
    <property type="protein sequence ID" value="GGR11719.1"/>
    <property type="molecule type" value="Genomic_DNA"/>
</dbReference>
<accession>A0A918C911</accession>
<keyword evidence="3" id="KW-1185">Reference proteome</keyword>
<dbReference type="Proteomes" id="UP000610303">
    <property type="component" value="Unassembled WGS sequence"/>
</dbReference>
<reference evidence="2" key="1">
    <citation type="journal article" date="2014" name="Int. J. Syst. Evol. Microbiol.">
        <title>Complete genome sequence of Corynebacterium casei LMG S-19264T (=DSM 44701T), isolated from a smear-ripened cheese.</title>
        <authorList>
            <consortium name="US DOE Joint Genome Institute (JGI-PGF)"/>
            <person name="Walter F."/>
            <person name="Albersmeier A."/>
            <person name="Kalinowski J."/>
            <person name="Ruckert C."/>
        </authorList>
    </citation>
    <scope>NUCLEOTIDE SEQUENCE</scope>
    <source>
        <strain evidence="2">JCM 3346</strain>
    </source>
</reference>
<proteinExistence type="predicted"/>
<evidence type="ECO:0000256" key="1">
    <source>
        <dbReference type="SAM" id="MobiDB-lite"/>
    </source>
</evidence>
<protein>
    <submittedName>
        <fullName evidence="2">Uncharacterized protein</fullName>
    </submittedName>
</protein>
<dbReference type="AlphaFoldDB" id="A0A918C911"/>
<reference evidence="2" key="2">
    <citation type="submission" date="2020-09" db="EMBL/GenBank/DDBJ databases">
        <authorList>
            <person name="Sun Q."/>
            <person name="Ohkuma M."/>
        </authorList>
    </citation>
    <scope>NUCLEOTIDE SEQUENCE</scope>
    <source>
        <strain evidence="2">JCM 3346</strain>
    </source>
</reference>
<comment type="caution">
    <text evidence="2">The sequence shown here is derived from an EMBL/GenBank/DDBJ whole genome shotgun (WGS) entry which is preliminary data.</text>
</comment>
<sequence length="108" mass="12012">MHDGAPQHANALPLRVEMERTAVPAAPHLHIHPVGPPMLSMYAQPNQNARYANKTPERGVTSPLLRSNRHRRPFRPAFRERIPAPAPRTRASHIRAAQMGFQFSGGNA</sequence>
<gene>
    <name evidence="2" type="ORF">GCM10010196_00100</name>
</gene>
<organism evidence="2 3">
    <name type="scientific">Agromyces mediolanus</name>
    <name type="common">Corynebacterium mediolanum</name>
    <dbReference type="NCBI Taxonomy" id="41986"/>
    <lineage>
        <taxon>Bacteria</taxon>
        <taxon>Bacillati</taxon>
        <taxon>Actinomycetota</taxon>
        <taxon>Actinomycetes</taxon>
        <taxon>Micrococcales</taxon>
        <taxon>Microbacteriaceae</taxon>
        <taxon>Agromyces</taxon>
    </lineage>
</organism>
<name>A0A918C911_AGRME</name>
<evidence type="ECO:0000313" key="2">
    <source>
        <dbReference type="EMBL" id="GGR11719.1"/>
    </source>
</evidence>